<evidence type="ECO:0008006" key="6">
    <source>
        <dbReference type="Google" id="ProtNLM"/>
    </source>
</evidence>
<organism evidence="4 5">
    <name type="scientific">Mesorhizobium alhagi CCNWXJ12-2</name>
    <dbReference type="NCBI Taxonomy" id="1107882"/>
    <lineage>
        <taxon>Bacteria</taxon>
        <taxon>Pseudomonadati</taxon>
        <taxon>Pseudomonadota</taxon>
        <taxon>Alphaproteobacteria</taxon>
        <taxon>Hyphomicrobiales</taxon>
        <taxon>Phyllobacteriaceae</taxon>
        <taxon>Allomesorhizobium</taxon>
    </lineage>
</organism>
<reference evidence="4 5" key="1">
    <citation type="journal article" date="2012" name="J. Bacteriol.">
        <title>Draft Genome Sequence of Mesorhizobium alhagi CCNWXJ12-2T, a Novel Salt-Resistant Species Isolated from the Desert of Northwestern China.</title>
        <authorList>
            <person name="Zhou M."/>
            <person name="Chen W."/>
            <person name="Chen H."/>
            <person name="Wei G."/>
        </authorList>
    </citation>
    <scope>NUCLEOTIDE SEQUENCE [LARGE SCALE GENOMIC DNA]</scope>
    <source>
        <strain evidence="4 5">CCNWXJ12-2</strain>
    </source>
</reference>
<dbReference type="InterPro" id="IPR037050">
    <property type="entry name" value="DUF1254_sf"/>
</dbReference>
<dbReference type="RefSeq" id="WP_008840382.1">
    <property type="nucleotide sequence ID" value="NZ_AHAM01000308.1"/>
</dbReference>
<dbReference type="OrthoDB" id="9777345at2"/>
<evidence type="ECO:0000259" key="2">
    <source>
        <dbReference type="Pfam" id="PF06742"/>
    </source>
</evidence>
<dbReference type="Pfam" id="PF06742">
    <property type="entry name" value="DUF1214"/>
    <property type="match status" value="1"/>
</dbReference>
<dbReference type="Gene3D" id="2.60.120.600">
    <property type="entry name" value="Domain of unknown function DUF1214, C-terminal domain"/>
    <property type="match status" value="1"/>
</dbReference>
<dbReference type="PANTHER" id="PTHR36509">
    <property type="entry name" value="BLL3101 PROTEIN"/>
    <property type="match status" value="1"/>
</dbReference>
<evidence type="ECO:0000259" key="3">
    <source>
        <dbReference type="Pfam" id="PF06863"/>
    </source>
</evidence>
<dbReference type="Gene3D" id="2.60.40.1610">
    <property type="entry name" value="Domain of unknown function DUF1254"/>
    <property type="match status" value="1"/>
</dbReference>
<dbReference type="EMBL" id="AHAM01000308">
    <property type="protein sequence ID" value="EHK52683.1"/>
    <property type="molecule type" value="Genomic_DNA"/>
</dbReference>
<gene>
    <name evidence="4" type="ORF">MAXJ12_34164</name>
</gene>
<dbReference type="InterPro" id="IPR010679">
    <property type="entry name" value="DUF1254"/>
</dbReference>
<evidence type="ECO:0000313" key="5">
    <source>
        <dbReference type="Proteomes" id="UP000003250"/>
    </source>
</evidence>
<evidence type="ECO:0000313" key="4">
    <source>
        <dbReference type="EMBL" id="EHK52683.1"/>
    </source>
</evidence>
<evidence type="ECO:0000256" key="1">
    <source>
        <dbReference type="SAM" id="SignalP"/>
    </source>
</evidence>
<name>H0I2X5_9HYPH</name>
<dbReference type="AlphaFoldDB" id="H0I2X5"/>
<dbReference type="PANTHER" id="PTHR36509:SF2">
    <property type="entry name" value="BLL3101 PROTEIN"/>
    <property type="match status" value="1"/>
</dbReference>
<dbReference type="SUPFAM" id="SSF160935">
    <property type="entry name" value="VPA0735-like"/>
    <property type="match status" value="1"/>
</dbReference>
<feature type="signal peptide" evidence="1">
    <location>
        <begin position="1"/>
        <end position="23"/>
    </location>
</feature>
<dbReference type="Pfam" id="PF06863">
    <property type="entry name" value="DUF1254"/>
    <property type="match status" value="1"/>
</dbReference>
<accession>H0I2X5</accession>
<feature type="domain" description="DUF1214" evidence="2">
    <location>
        <begin position="327"/>
        <end position="438"/>
    </location>
</feature>
<dbReference type="InterPro" id="IPR010621">
    <property type="entry name" value="DUF1214"/>
</dbReference>
<dbReference type="Proteomes" id="UP000003250">
    <property type="component" value="Unassembled WGS sequence"/>
</dbReference>
<dbReference type="InterPro" id="IPR037049">
    <property type="entry name" value="DUF1214_C_sf"/>
</dbReference>
<proteinExistence type="predicted"/>
<sequence>MNRRALLKITAAFMASPSLPAFAQDDMKALAHEAYIYTYPMVKNYLTMYQYALEPSGDQYKGPFNTIVNVARVYTPEDTAIITPNSDTPYSFIVFDLRAEPVVVTMPPIEKDRYYSLQLVDLYTHNVDYLGTRVDGNDGGDFLITGPGWKGDVPPGIKRVVAMPTKLAIGLVRTQLLSPDDLDKVKEIQAGYKASPLSVYAGTEAPPAPAALEWPAISDEKVTTDFWPLAAFLLEFAPPLQGEDGLRARFDRLGLKAGETWPPKELPAKTVTMMRELVGPTEQEIRETSWALTDSSKIFGTPEFMKGRYMDRAAAALGGIYGNSVEEALYVIYGADTKGAPLDSKTKKYALRFTAATLPPVGAFWSVTMYDKPKQLLVANPIDRYLINSSMLSGLKKNEKGEIVVYLQNESPGPELASNWLPAPDEDFYAVMRLYLPKPEALDGRWKPPAIESFP</sequence>
<dbReference type="PATRIC" id="fig|1107882.3.peg.6597"/>
<protein>
    <recommendedName>
        <fullName evidence="6">DUF1254 domain-containing protein</fullName>
    </recommendedName>
</protein>
<feature type="chain" id="PRO_5003534372" description="DUF1254 domain-containing protein" evidence="1">
    <location>
        <begin position="24"/>
        <end position="455"/>
    </location>
</feature>
<feature type="domain" description="DUF1254" evidence="3">
    <location>
        <begin position="64"/>
        <end position="196"/>
    </location>
</feature>
<keyword evidence="1" id="KW-0732">Signal</keyword>
<keyword evidence="5" id="KW-1185">Reference proteome</keyword>